<evidence type="ECO:0000256" key="5">
    <source>
        <dbReference type="ARBA" id="ARBA00022694"/>
    </source>
</evidence>
<comment type="caution">
    <text evidence="14">The sequence shown here is derived from an EMBL/GenBank/DDBJ whole genome shotgun (WGS) entry which is preliminary data.</text>
</comment>
<evidence type="ECO:0000256" key="3">
    <source>
        <dbReference type="ARBA" id="ARBA00005842"/>
    </source>
</evidence>
<gene>
    <name evidence="10" type="primary">miaA</name>
    <name evidence="14" type="ORF">DEU29_12423</name>
</gene>
<evidence type="ECO:0000313" key="15">
    <source>
        <dbReference type="Proteomes" id="UP000295531"/>
    </source>
</evidence>
<dbReference type="Pfam" id="PF01715">
    <property type="entry name" value="IPPT"/>
    <property type="match status" value="1"/>
</dbReference>
<dbReference type="PANTHER" id="PTHR11088:SF60">
    <property type="entry name" value="TRNA DIMETHYLALLYLTRANSFERASE"/>
    <property type="match status" value="1"/>
</dbReference>
<sequence length="316" mass="36003">MNKPPFVICLYGPTAAGKTALALELAQQLPCEIVSVDSALIYKGMDIGTAKPSQQEQAQVPHHLIDIRDPAESYSAAEFQHDARQCIEDILARDKVPLLVGGTMLYFKALLEGMSVLPESDQQVRQQLTDELQQHGLAALHAQLSNIDPVSAARIHENDPQRTLRALEVFRISGKTLTELTQSRRGQLSYPVYQFAIAPKQRDVLHQRIEQRFDQMLAQPFEEEVRALYERGDLHPDLPSIRCVGYRQMWAYIAGDYDYQTMRERGIIATRQLAKRQLTWLRNWQGVQWFETDAGQLSEQVQQALSLPAKRFSQYD</sequence>
<comment type="subunit">
    <text evidence="10">Monomer.</text>
</comment>
<dbReference type="EMBL" id="SNXI01000024">
    <property type="protein sequence ID" value="TDP28027.1"/>
    <property type="molecule type" value="Genomic_DNA"/>
</dbReference>
<evidence type="ECO:0000256" key="10">
    <source>
        <dbReference type="HAMAP-Rule" id="MF_00185"/>
    </source>
</evidence>
<feature type="site" description="Interaction with substrate tRNA" evidence="10">
    <location>
        <position position="125"/>
    </location>
</feature>
<feature type="site" description="Interaction with substrate tRNA" evidence="10">
    <location>
        <position position="103"/>
    </location>
</feature>
<keyword evidence="5 10" id="KW-0819">tRNA processing</keyword>
<evidence type="ECO:0000256" key="11">
    <source>
        <dbReference type="RuleBase" id="RU003783"/>
    </source>
</evidence>
<dbReference type="NCBIfam" id="TIGR00174">
    <property type="entry name" value="miaA"/>
    <property type="match status" value="1"/>
</dbReference>
<evidence type="ECO:0000256" key="6">
    <source>
        <dbReference type="ARBA" id="ARBA00022741"/>
    </source>
</evidence>
<dbReference type="AlphaFoldDB" id="A0A4R6NWQ3"/>
<comment type="catalytic activity">
    <reaction evidence="9 10 11">
        <text>adenosine(37) in tRNA + dimethylallyl diphosphate = N(6)-dimethylallyladenosine(37) in tRNA + diphosphate</text>
        <dbReference type="Rhea" id="RHEA:26482"/>
        <dbReference type="Rhea" id="RHEA-COMP:10162"/>
        <dbReference type="Rhea" id="RHEA-COMP:10375"/>
        <dbReference type="ChEBI" id="CHEBI:33019"/>
        <dbReference type="ChEBI" id="CHEBI:57623"/>
        <dbReference type="ChEBI" id="CHEBI:74411"/>
        <dbReference type="ChEBI" id="CHEBI:74415"/>
        <dbReference type="EC" id="2.5.1.75"/>
    </reaction>
</comment>
<proteinExistence type="inferred from homology"/>
<dbReference type="GO" id="GO:0005524">
    <property type="term" value="F:ATP binding"/>
    <property type="evidence" value="ECO:0007669"/>
    <property type="project" value="UniProtKB-UniRule"/>
</dbReference>
<dbReference type="InterPro" id="IPR039657">
    <property type="entry name" value="Dimethylallyltransferase"/>
</dbReference>
<dbReference type="GO" id="GO:0006400">
    <property type="term" value="P:tRNA modification"/>
    <property type="evidence" value="ECO:0007669"/>
    <property type="project" value="TreeGrafter"/>
</dbReference>
<evidence type="ECO:0000256" key="9">
    <source>
        <dbReference type="ARBA" id="ARBA00049563"/>
    </source>
</evidence>
<dbReference type="GO" id="GO:0052381">
    <property type="term" value="F:tRNA dimethylallyltransferase activity"/>
    <property type="evidence" value="ECO:0007669"/>
    <property type="project" value="UniProtKB-UniRule"/>
</dbReference>
<keyword evidence="15" id="KW-1185">Reference proteome</keyword>
<name>A0A4R6NWQ3_9GAMM</name>
<comment type="caution">
    <text evidence="10">Lacks conserved residue(s) required for the propagation of feature annotation.</text>
</comment>
<evidence type="ECO:0000256" key="13">
    <source>
        <dbReference type="RuleBase" id="RU003785"/>
    </source>
</evidence>
<keyword evidence="4 10" id="KW-0808">Transferase</keyword>
<feature type="region of interest" description="Interaction with substrate tRNA" evidence="10">
    <location>
        <begin position="37"/>
        <end position="40"/>
    </location>
</feature>
<keyword evidence="6 10" id="KW-0547">Nucleotide-binding</keyword>
<evidence type="ECO:0000256" key="8">
    <source>
        <dbReference type="ARBA" id="ARBA00022842"/>
    </source>
</evidence>
<dbReference type="Proteomes" id="UP000295531">
    <property type="component" value="Unassembled WGS sequence"/>
</dbReference>
<reference evidence="14 15" key="1">
    <citation type="submission" date="2019-03" db="EMBL/GenBank/DDBJ databases">
        <title>Freshwater and sediment microbial communities from various areas in North America, analyzing microbe dynamics in response to fracking.</title>
        <authorList>
            <person name="Lamendella R."/>
        </authorList>
    </citation>
    <scope>NUCLEOTIDE SEQUENCE [LARGE SCALE GENOMIC DNA]</scope>
    <source>
        <strain evidence="14 15">18_TX</strain>
    </source>
</reference>
<evidence type="ECO:0000256" key="2">
    <source>
        <dbReference type="ARBA" id="ARBA00003213"/>
    </source>
</evidence>
<evidence type="ECO:0000256" key="7">
    <source>
        <dbReference type="ARBA" id="ARBA00022840"/>
    </source>
</evidence>
<dbReference type="OrthoDB" id="9776390at2"/>
<protein>
    <recommendedName>
        <fullName evidence="10">tRNA dimethylallyltransferase</fullName>
        <ecNumber evidence="10">2.5.1.75</ecNumber>
    </recommendedName>
    <alternativeName>
        <fullName evidence="10">Dimethylallyl diphosphate:tRNA dimethylallyltransferase</fullName>
        <shortName evidence="10">DMAPP:tRNA dimethylallyltransferase</shortName>
        <shortName evidence="10">DMATase</shortName>
    </alternativeName>
    <alternativeName>
        <fullName evidence="10">Isopentenyl-diphosphate:tRNA isopentenyltransferase</fullName>
        <shortName evidence="10">IPP transferase</shortName>
        <shortName evidence="10">IPPT</shortName>
        <shortName evidence="10">IPTase</shortName>
    </alternativeName>
</protein>
<dbReference type="InterPro" id="IPR018022">
    <property type="entry name" value="IPT"/>
</dbReference>
<keyword evidence="8 10" id="KW-0460">Magnesium</keyword>
<feature type="region of interest" description="Interaction with substrate tRNA" evidence="10">
    <location>
        <begin position="161"/>
        <end position="165"/>
    </location>
</feature>
<organism evidence="14 15">
    <name type="scientific">Idiomarina aquatica</name>
    <dbReference type="NCBI Taxonomy" id="1327752"/>
    <lineage>
        <taxon>Bacteria</taxon>
        <taxon>Pseudomonadati</taxon>
        <taxon>Pseudomonadota</taxon>
        <taxon>Gammaproteobacteria</taxon>
        <taxon>Alteromonadales</taxon>
        <taxon>Idiomarinaceae</taxon>
        <taxon>Idiomarina</taxon>
    </lineage>
</organism>
<dbReference type="InterPro" id="IPR027417">
    <property type="entry name" value="P-loop_NTPase"/>
</dbReference>
<dbReference type="EC" id="2.5.1.75" evidence="10"/>
<dbReference type="Gene3D" id="3.40.50.300">
    <property type="entry name" value="P-loop containing nucleotide triphosphate hydrolases"/>
    <property type="match status" value="1"/>
</dbReference>
<feature type="binding site" evidence="10">
    <location>
        <begin position="12"/>
        <end position="19"/>
    </location>
    <ligand>
        <name>ATP</name>
        <dbReference type="ChEBI" id="CHEBI:30616"/>
    </ligand>
</feature>
<comment type="cofactor">
    <cofactor evidence="1 10">
        <name>Mg(2+)</name>
        <dbReference type="ChEBI" id="CHEBI:18420"/>
    </cofactor>
</comment>
<evidence type="ECO:0000256" key="12">
    <source>
        <dbReference type="RuleBase" id="RU003784"/>
    </source>
</evidence>
<dbReference type="SUPFAM" id="SSF52540">
    <property type="entry name" value="P-loop containing nucleoside triphosphate hydrolases"/>
    <property type="match status" value="1"/>
</dbReference>
<dbReference type="PANTHER" id="PTHR11088">
    <property type="entry name" value="TRNA DIMETHYLALLYLTRANSFERASE"/>
    <property type="match status" value="1"/>
</dbReference>
<accession>A0A4R6NWQ3</accession>
<comment type="function">
    <text evidence="2 10 12">Catalyzes the transfer of a dimethylallyl group onto the adenine at position 37 in tRNAs that read codons beginning with uridine, leading to the formation of N6-(dimethylallyl)adenosine (i(6)A).</text>
</comment>
<comment type="similarity">
    <text evidence="3 10 13">Belongs to the IPP transferase family.</text>
</comment>
<evidence type="ECO:0000256" key="1">
    <source>
        <dbReference type="ARBA" id="ARBA00001946"/>
    </source>
</evidence>
<dbReference type="RefSeq" id="WP_133540696.1">
    <property type="nucleotide sequence ID" value="NZ_SNXI01000024.1"/>
</dbReference>
<feature type="region of interest" description="Interaction with substrate tRNA" evidence="10">
    <location>
        <begin position="242"/>
        <end position="247"/>
    </location>
</feature>
<dbReference type="HAMAP" id="MF_00185">
    <property type="entry name" value="IPP_trans"/>
    <property type="match status" value="1"/>
</dbReference>
<dbReference type="FunFam" id="1.10.20.140:FF:000001">
    <property type="entry name" value="tRNA dimethylallyltransferase"/>
    <property type="match status" value="1"/>
</dbReference>
<keyword evidence="7 10" id="KW-0067">ATP-binding</keyword>
<feature type="binding site" evidence="10">
    <location>
        <begin position="14"/>
        <end position="19"/>
    </location>
    <ligand>
        <name>substrate</name>
    </ligand>
</feature>
<evidence type="ECO:0000313" key="14">
    <source>
        <dbReference type="EMBL" id="TDP28027.1"/>
    </source>
</evidence>
<evidence type="ECO:0000256" key="4">
    <source>
        <dbReference type="ARBA" id="ARBA00022679"/>
    </source>
</evidence>
<dbReference type="Gene3D" id="1.10.20.140">
    <property type="match status" value="1"/>
</dbReference>